<dbReference type="EnsemblMetazoa" id="ACOM036022-RA">
    <property type="protein sequence ID" value="ACOM036022-PA.1"/>
    <property type="gene ID" value="ACOM036022"/>
</dbReference>
<accession>A0A8W7PQK5</accession>
<organism evidence="1">
    <name type="scientific">Anopheles coluzzii</name>
    <name type="common">African malaria mosquito</name>
    <dbReference type="NCBI Taxonomy" id="1518534"/>
    <lineage>
        <taxon>Eukaryota</taxon>
        <taxon>Metazoa</taxon>
        <taxon>Ecdysozoa</taxon>
        <taxon>Arthropoda</taxon>
        <taxon>Hexapoda</taxon>
        <taxon>Insecta</taxon>
        <taxon>Pterygota</taxon>
        <taxon>Neoptera</taxon>
        <taxon>Endopterygota</taxon>
        <taxon>Diptera</taxon>
        <taxon>Nematocera</taxon>
        <taxon>Culicoidea</taxon>
        <taxon>Culicidae</taxon>
        <taxon>Anophelinae</taxon>
        <taxon>Anopheles</taxon>
    </lineage>
</organism>
<dbReference type="Proteomes" id="UP000075882">
    <property type="component" value="Unassembled WGS sequence"/>
</dbReference>
<sequence>MDHHSTPSSQLVYYTHSYTQLQTNRWEDSDMHPRTEQWQLLLPLLLEVVRYKTVHQPPRQQQQLLLCMLANFRVLWTILRLVLPKLRLLRQRPCLIDIITIIIRQEQT</sequence>
<reference evidence="1" key="1">
    <citation type="submission" date="2022-08" db="UniProtKB">
        <authorList>
            <consortium name="EnsemblMetazoa"/>
        </authorList>
    </citation>
    <scope>IDENTIFICATION</scope>
</reference>
<dbReference type="AlphaFoldDB" id="A0A8W7PQK5"/>
<protein>
    <submittedName>
        <fullName evidence="1">Uncharacterized protein</fullName>
    </submittedName>
</protein>
<name>A0A8W7PQK5_ANOCL</name>
<proteinExistence type="predicted"/>
<evidence type="ECO:0000313" key="1">
    <source>
        <dbReference type="EnsemblMetazoa" id="ACOM036022-PA.1"/>
    </source>
</evidence>